<dbReference type="EMBL" id="CAWUFR010000077">
    <property type="protein sequence ID" value="CAK6964949.1"/>
    <property type="molecule type" value="Genomic_DNA"/>
</dbReference>
<gene>
    <name evidence="3" type="ORF">FSCOSCO3_A033333</name>
</gene>
<evidence type="ECO:0000313" key="3">
    <source>
        <dbReference type="EMBL" id="CAK6964949.1"/>
    </source>
</evidence>
<comment type="caution">
    <text evidence="3">The sequence shown here is derived from an EMBL/GenBank/DDBJ whole genome shotgun (WGS) entry which is preliminary data.</text>
</comment>
<evidence type="ECO:0000256" key="1">
    <source>
        <dbReference type="PROSITE-ProRule" id="PRU00047"/>
    </source>
</evidence>
<dbReference type="PANTHER" id="PTHR15503:SF36">
    <property type="entry name" value="RETROTRANSPOSON GAG-LIKE PROTEIN 5"/>
    <property type="match status" value="1"/>
</dbReference>
<dbReference type="InterPro" id="IPR032567">
    <property type="entry name" value="RTL1-rel"/>
</dbReference>
<dbReference type="SUPFAM" id="SSF57756">
    <property type="entry name" value="Retrovirus zinc finger-like domains"/>
    <property type="match status" value="1"/>
</dbReference>
<evidence type="ECO:0000259" key="2">
    <source>
        <dbReference type="PROSITE" id="PS50158"/>
    </source>
</evidence>
<dbReference type="GO" id="GO:0008270">
    <property type="term" value="F:zinc ion binding"/>
    <property type="evidence" value="ECO:0007669"/>
    <property type="project" value="UniProtKB-KW"/>
</dbReference>
<dbReference type="InterPro" id="IPR005162">
    <property type="entry name" value="Retrotrans_gag_dom"/>
</dbReference>
<dbReference type="InterPro" id="IPR036875">
    <property type="entry name" value="Znf_CCHC_sf"/>
</dbReference>
<name>A0AAV1P1N2_SCOSC</name>
<dbReference type="AlphaFoldDB" id="A0AAV1P1N2"/>
<organism evidence="3 4">
    <name type="scientific">Scomber scombrus</name>
    <name type="common">Atlantic mackerel</name>
    <name type="synonym">Scomber vernalis</name>
    <dbReference type="NCBI Taxonomy" id="13677"/>
    <lineage>
        <taxon>Eukaryota</taxon>
        <taxon>Metazoa</taxon>
        <taxon>Chordata</taxon>
        <taxon>Craniata</taxon>
        <taxon>Vertebrata</taxon>
        <taxon>Euteleostomi</taxon>
        <taxon>Actinopterygii</taxon>
        <taxon>Neopterygii</taxon>
        <taxon>Teleostei</taxon>
        <taxon>Neoteleostei</taxon>
        <taxon>Acanthomorphata</taxon>
        <taxon>Pelagiaria</taxon>
        <taxon>Scombriformes</taxon>
        <taxon>Scombridae</taxon>
        <taxon>Scomber</taxon>
    </lineage>
</organism>
<dbReference type="PANTHER" id="PTHR15503">
    <property type="entry name" value="LDOC1 RELATED"/>
    <property type="match status" value="1"/>
</dbReference>
<dbReference type="InterPro" id="IPR001878">
    <property type="entry name" value="Znf_CCHC"/>
</dbReference>
<dbReference type="PROSITE" id="PS50158">
    <property type="entry name" value="ZF_CCHC"/>
    <property type="match status" value="1"/>
</dbReference>
<dbReference type="GO" id="GO:0003676">
    <property type="term" value="F:nucleic acid binding"/>
    <property type="evidence" value="ECO:0007669"/>
    <property type="project" value="InterPro"/>
</dbReference>
<keyword evidence="4" id="KW-1185">Reference proteome</keyword>
<keyword evidence="1" id="KW-0862">Zinc</keyword>
<dbReference type="Proteomes" id="UP001314229">
    <property type="component" value="Unassembled WGS sequence"/>
</dbReference>
<keyword evidence="1" id="KW-0479">Metal-binding</keyword>
<keyword evidence="1" id="KW-0863">Zinc-finger</keyword>
<reference evidence="3 4" key="1">
    <citation type="submission" date="2024-01" db="EMBL/GenBank/DDBJ databases">
        <authorList>
            <person name="Alioto T."/>
            <person name="Alioto T."/>
            <person name="Gomez Garrido J."/>
        </authorList>
    </citation>
    <scope>NUCLEOTIDE SEQUENCE [LARGE SCALE GENOMIC DNA]</scope>
</reference>
<accession>A0AAV1P1N2</accession>
<evidence type="ECO:0000313" key="4">
    <source>
        <dbReference type="Proteomes" id="UP001314229"/>
    </source>
</evidence>
<feature type="domain" description="CCHC-type" evidence="2">
    <location>
        <begin position="277"/>
        <end position="292"/>
    </location>
</feature>
<dbReference type="Pfam" id="PF03732">
    <property type="entry name" value="Retrotrans_gag"/>
    <property type="match status" value="1"/>
</dbReference>
<protein>
    <recommendedName>
        <fullName evidence="2">CCHC-type domain-containing protein</fullName>
    </recommendedName>
</protein>
<proteinExistence type="predicted"/>
<sequence>MGPADPESVCQALEAQGALIHQHSQTLQDIMGALKSLSSSVTPSCPISRHLNTTLGSWDPAAVFCSSAPWCSNCSPSRMPPTVPRWRLSSASSLVEPHIGAAAMWEHNPQICSSLPTFTAEMRRLFDHPVRGKEVASRLLSLRQGSRSVADYAVEFLTLATESRWDQPALQGVFLRSLNESLKDELAVRDETTSLAELVSLATRLDNRMRERRRERGSRSLPLIPAPALTACPSSYTTVAPSGDFHSPVQAPDEPMQLGRTRLTPAERLRRMKERLCLYCGLPGHVRLDCPSLPKA</sequence>